<dbReference type="InterPro" id="IPR005321">
    <property type="entry name" value="Peptidase_S58_DmpA"/>
</dbReference>
<dbReference type="GO" id="GO:0004177">
    <property type="term" value="F:aminopeptidase activity"/>
    <property type="evidence" value="ECO:0007669"/>
    <property type="project" value="TreeGrafter"/>
</dbReference>
<evidence type="ECO:0000313" key="4">
    <source>
        <dbReference type="Proteomes" id="UP000589552"/>
    </source>
</evidence>
<reference evidence="3 4" key="1">
    <citation type="submission" date="2020-04" db="EMBL/GenBank/DDBJ databases">
        <authorList>
            <person name="Hitch T.C.A."/>
            <person name="Wylensek D."/>
            <person name="Clavel T."/>
        </authorList>
    </citation>
    <scope>NUCLEOTIDE SEQUENCE [LARGE SCALE GENOMIC DNA]</scope>
    <source>
        <strain evidence="3 4">BL-383-APC-2I</strain>
    </source>
</reference>
<dbReference type="SUPFAM" id="SSF56266">
    <property type="entry name" value="DmpA/ArgJ-like"/>
    <property type="match status" value="1"/>
</dbReference>
<evidence type="ECO:0000256" key="2">
    <source>
        <dbReference type="SAM" id="MobiDB-lite"/>
    </source>
</evidence>
<dbReference type="RefSeq" id="WP_168937849.1">
    <property type="nucleotide sequence ID" value="NZ_JABAGA010000004.1"/>
</dbReference>
<accession>A0A7X9SWL1</accession>
<organism evidence="3 4">
    <name type="scientific">Corynebacterium xerosis</name>
    <dbReference type="NCBI Taxonomy" id="1725"/>
    <lineage>
        <taxon>Bacteria</taxon>
        <taxon>Bacillati</taxon>
        <taxon>Actinomycetota</taxon>
        <taxon>Actinomycetes</taxon>
        <taxon>Mycobacteriales</taxon>
        <taxon>Corynebacteriaceae</taxon>
        <taxon>Corynebacterium</taxon>
    </lineage>
</organism>
<dbReference type="CDD" id="cd02252">
    <property type="entry name" value="nylC_like"/>
    <property type="match status" value="1"/>
</dbReference>
<comment type="caution">
    <text evidence="3">The sequence shown here is derived from an EMBL/GenBank/DDBJ whole genome shotgun (WGS) entry which is preliminary data.</text>
</comment>
<comment type="similarity">
    <text evidence="1">Belongs to the peptidase S58 family.</text>
</comment>
<feature type="region of interest" description="Disordered" evidence="2">
    <location>
        <begin position="1"/>
        <end position="26"/>
    </location>
</feature>
<sequence>MTGPAVASASFGGRLTTGPAADPSRLPGVSVGHASAADTGVTVVACPEGAVAAVDVRGGGPGTRETDLLEPHNTVREAHAIVLSGGSAFGLAAADGVMRGLAERGHGFGVTEEFPDVRVPIVPAAVIFDLLLGERHVPDADMGRAALADALDGSEADTDSETGSGAGSDAGYNSGSDSGSGCVGAGTGAMAGAIKGGVGRAAVTLADGSTVAAIVVANPMGAVAGLDGRLWADPGRGAIPESALAAIGERFVGLTKVPVPKDAAGGGGDGAVGKLNTTIGCIVTDAALTQDQAKRLAMAGHDGLARAIRPAHLPMDGDTLFCLATGTFRAAGALEGEKDPAGPSASDSVDPAVLALLSAAAADAVEHAIVDAVTAAESRAGVPSFTDLIQPGRAGHAG</sequence>
<evidence type="ECO:0000313" key="3">
    <source>
        <dbReference type="EMBL" id="NMF09416.1"/>
    </source>
</evidence>
<dbReference type="PANTHER" id="PTHR36512:SF3">
    <property type="entry name" value="BLR5678 PROTEIN"/>
    <property type="match status" value="1"/>
</dbReference>
<gene>
    <name evidence="3" type="ORF">HF852_07390</name>
</gene>
<dbReference type="EMBL" id="JABAGA010000004">
    <property type="protein sequence ID" value="NMF09416.1"/>
    <property type="molecule type" value="Genomic_DNA"/>
</dbReference>
<feature type="region of interest" description="Disordered" evidence="2">
    <location>
        <begin position="151"/>
        <end position="178"/>
    </location>
</feature>
<dbReference type="InterPro" id="IPR016117">
    <property type="entry name" value="ArgJ-like_dom_sf"/>
</dbReference>
<protein>
    <submittedName>
        <fullName evidence="3">P1 family peptidase</fullName>
    </submittedName>
</protein>
<dbReference type="Gene3D" id="3.60.70.12">
    <property type="entry name" value="L-amino peptidase D-ALA esterase/amidase"/>
    <property type="match status" value="1"/>
</dbReference>
<evidence type="ECO:0000256" key="1">
    <source>
        <dbReference type="ARBA" id="ARBA00007068"/>
    </source>
</evidence>
<dbReference type="PANTHER" id="PTHR36512">
    <property type="entry name" value="D-AMINOPEPTIDASE"/>
    <property type="match status" value="1"/>
</dbReference>
<name>A0A7X9SWL1_9CORY</name>
<dbReference type="AlphaFoldDB" id="A0A7X9SWL1"/>
<dbReference type="Proteomes" id="UP000589552">
    <property type="component" value="Unassembled WGS sequence"/>
</dbReference>
<dbReference type="Pfam" id="PF03576">
    <property type="entry name" value="Peptidase_S58"/>
    <property type="match status" value="1"/>
</dbReference>
<proteinExistence type="inferred from homology"/>